<dbReference type="EMBL" id="JAHCVK010000001">
    <property type="protein sequence ID" value="MBT0651671.1"/>
    <property type="molecule type" value="Genomic_DNA"/>
</dbReference>
<evidence type="ECO:0000313" key="2">
    <source>
        <dbReference type="EMBL" id="MBT0651671.1"/>
    </source>
</evidence>
<keyword evidence="1" id="KW-0812">Transmembrane</keyword>
<evidence type="ECO:0000256" key="1">
    <source>
        <dbReference type="SAM" id="Phobius"/>
    </source>
</evidence>
<protein>
    <submittedName>
        <fullName evidence="2">DUF502 domain-containing protein</fullName>
    </submittedName>
</protein>
<dbReference type="InterPro" id="IPR007462">
    <property type="entry name" value="COV1-like"/>
</dbReference>
<gene>
    <name evidence="2" type="ORF">KI810_01260</name>
</gene>
<organism evidence="2 3">
    <name type="scientific">Geomobilimonas luticola</name>
    <dbReference type="NCBI Taxonomy" id="1114878"/>
    <lineage>
        <taxon>Bacteria</taxon>
        <taxon>Pseudomonadati</taxon>
        <taxon>Thermodesulfobacteriota</taxon>
        <taxon>Desulfuromonadia</taxon>
        <taxon>Geobacterales</taxon>
        <taxon>Geobacteraceae</taxon>
        <taxon>Geomobilimonas</taxon>
    </lineage>
</organism>
<dbReference type="PANTHER" id="PTHR31876">
    <property type="entry name" value="COV-LIKE PROTEIN 1"/>
    <property type="match status" value="1"/>
</dbReference>
<keyword evidence="1" id="KW-1133">Transmembrane helix</keyword>
<accession>A0ABS5S8G6</accession>
<keyword evidence="3" id="KW-1185">Reference proteome</keyword>
<dbReference type="PANTHER" id="PTHR31876:SF26">
    <property type="entry name" value="PROTEIN LIKE COV 2"/>
    <property type="match status" value="1"/>
</dbReference>
<name>A0ABS5S8G6_9BACT</name>
<dbReference type="Pfam" id="PF04367">
    <property type="entry name" value="DUF502"/>
    <property type="match status" value="1"/>
</dbReference>
<feature type="transmembrane region" description="Helical" evidence="1">
    <location>
        <begin position="7"/>
        <end position="26"/>
    </location>
</feature>
<reference evidence="2 3" key="1">
    <citation type="submission" date="2021-05" db="EMBL/GenBank/DDBJ databases">
        <title>The draft genome of Geobacter luticola JCM 17780.</title>
        <authorList>
            <person name="Xu Z."/>
            <person name="Masuda Y."/>
            <person name="Itoh H."/>
            <person name="Senoo K."/>
        </authorList>
    </citation>
    <scope>NUCLEOTIDE SEQUENCE [LARGE SCALE GENOMIC DNA]</scope>
    <source>
        <strain evidence="2 3">JCM 17780</strain>
    </source>
</reference>
<dbReference type="RefSeq" id="WP_214173674.1">
    <property type="nucleotide sequence ID" value="NZ_JAHCVK010000001.1"/>
</dbReference>
<sequence>MTKLGKIMFQGLVAILPALLTIYILFWLVRSAETFLGGVLEILLPWYIPGMGLVAGLVVVFLFGWTLNAFLVRRLLGLSEALMNRIPLVKTLYGSLKDFIGFFAAGRDSQFNQVVTVEFEFGGVPMRLIGFVTRSDFSGLPAGIGGEGEIAVYLPLSYQIGGHTVIVPRSAVRPVDISTHRAMGFVVTGGMTTDKVSNHSEPSGNAGP</sequence>
<dbReference type="Proteomes" id="UP000756860">
    <property type="component" value="Unassembled WGS sequence"/>
</dbReference>
<keyword evidence="1" id="KW-0472">Membrane</keyword>
<evidence type="ECO:0000313" key="3">
    <source>
        <dbReference type="Proteomes" id="UP000756860"/>
    </source>
</evidence>
<feature type="transmembrane region" description="Helical" evidence="1">
    <location>
        <begin position="46"/>
        <end position="71"/>
    </location>
</feature>
<proteinExistence type="predicted"/>
<comment type="caution">
    <text evidence="2">The sequence shown here is derived from an EMBL/GenBank/DDBJ whole genome shotgun (WGS) entry which is preliminary data.</text>
</comment>